<protein>
    <recommendedName>
        <fullName evidence="4">Ribose-phosphate pyrophosphokinase N-terminal domain-containing protein</fullName>
    </recommendedName>
</protein>
<dbReference type="Gene3D" id="3.40.50.2020">
    <property type="match status" value="2"/>
</dbReference>
<name>B3S6Z0_TRIAD</name>
<dbReference type="STRING" id="10228.B3S6Z0"/>
<dbReference type="SMART" id="SM01400">
    <property type="entry name" value="Pribosyltran_N"/>
    <property type="match status" value="1"/>
</dbReference>
<dbReference type="Proteomes" id="UP000009022">
    <property type="component" value="Unassembled WGS sequence"/>
</dbReference>
<dbReference type="Pfam" id="PF14572">
    <property type="entry name" value="Pribosyl_synth"/>
    <property type="match status" value="1"/>
</dbReference>
<evidence type="ECO:0000256" key="3">
    <source>
        <dbReference type="SAM" id="MobiDB-lite"/>
    </source>
</evidence>
<dbReference type="NCBIfam" id="TIGR01251">
    <property type="entry name" value="ribP_PPkin"/>
    <property type="match status" value="1"/>
</dbReference>
<dbReference type="InterPro" id="IPR029057">
    <property type="entry name" value="PRTase-like"/>
</dbReference>
<dbReference type="GO" id="GO:0006164">
    <property type="term" value="P:purine nucleotide biosynthetic process"/>
    <property type="evidence" value="ECO:0000318"/>
    <property type="project" value="GO_Central"/>
</dbReference>
<evidence type="ECO:0000259" key="4">
    <source>
        <dbReference type="Pfam" id="PF13793"/>
    </source>
</evidence>
<dbReference type="eggNOG" id="KOG1503">
    <property type="taxonomic scope" value="Eukaryota"/>
</dbReference>
<proteinExistence type="inferred from homology"/>
<evidence type="ECO:0000256" key="1">
    <source>
        <dbReference type="ARBA" id="ARBA00006478"/>
    </source>
</evidence>
<dbReference type="InParanoid" id="B3S6Z0"/>
<organism evidence="5 6">
    <name type="scientific">Trichoplax adhaerens</name>
    <name type="common">Trichoplax reptans</name>
    <dbReference type="NCBI Taxonomy" id="10228"/>
    <lineage>
        <taxon>Eukaryota</taxon>
        <taxon>Metazoa</taxon>
        <taxon>Placozoa</taxon>
        <taxon>Uniplacotomia</taxon>
        <taxon>Trichoplacea</taxon>
        <taxon>Trichoplacidae</taxon>
        <taxon>Trichoplax</taxon>
    </lineage>
</organism>
<feature type="region of interest" description="Disordered" evidence="3">
    <location>
        <begin position="194"/>
        <end position="214"/>
    </location>
</feature>
<evidence type="ECO:0000256" key="2">
    <source>
        <dbReference type="ARBA" id="ARBA00022727"/>
    </source>
</evidence>
<dbReference type="PANTHER" id="PTHR10210:SF53">
    <property type="entry name" value="GH23275P"/>
    <property type="match status" value="1"/>
</dbReference>
<sequence length="346" mass="38041">MYLFSGQSHPTLSRSVSELLGEPIAAANVASQSNGESKVNILVSVREKDVFIIQTGADGVNNFIFEFLIMVYACKTSAAKRIVAVMPYLPYSKHSKMRNRSAIPAKLVASMMCKAGVSHVITVDLHHKEVQGFFNCPVDNLRASPFIIRYIQQDIPDYKNAVVVAREPGSTKRATSFAERLHLTLAVIHGESKSDYYDEDGSGSPPPEYDDSSVSRVLPSVLPEIAPKEKPPMTLVGDVTGKIAIIIDDMIDNLDLLLKAAELLEERGAYKIYALATHGQFTQSDAAKLDASCLEEIVVTNTIPQKINSSKLKTIDISQLIAESIRRIHNGESMSYLFRNIPADEN</sequence>
<accession>B3S6Z0</accession>
<dbReference type="InterPro" id="IPR029099">
    <property type="entry name" value="Pribosyltran_N"/>
</dbReference>
<dbReference type="RefSeq" id="XP_002116076.1">
    <property type="nucleotide sequence ID" value="XM_002116040.1"/>
</dbReference>
<dbReference type="SUPFAM" id="SSF53271">
    <property type="entry name" value="PRTase-like"/>
    <property type="match status" value="2"/>
</dbReference>
<dbReference type="CTD" id="6757208"/>
<dbReference type="GO" id="GO:0005737">
    <property type="term" value="C:cytoplasm"/>
    <property type="evidence" value="ECO:0000318"/>
    <property type="project" value="GO_Central"/>
</dbReference>
<evidence type="ECO:0000313" key="6">
    <source>
        <dbReference type="Proteomes" id="UP000009022"/>
    </source>
</evidence>
<dbReference type="GeneID" id="6757208"/>
<dbReference type="PhylomeDB" id="B3S6Z0"/>
<dbReference type="Pfam" id="PF13793">
    <property type="entry name" value="Pribosyltran_N"/>
    <property type="match status" value="1"/>
</dbReference>
<dbReference type="GO" id="GO:0000287">
    <property type="term" value="F:magnesium ion binding"/>
    <property type="evidence" value="ECO:0007669"/>
    <property type="project" value="InterPro"/>
</dbReference>
<dbReference type="PANTHER" id="PTHR10210">
    <property type="entry name" value="RIBOSE-PHOSPHATE DIPHOSPHOKINASE FAMILY MEMBER"/>
    <property type="match status" value="1"/>
</dbReference>
<dbReference type="OMA" id="LHADQVH"/>
<dbReference type="OrthoDB" id="413572at2759"/>
<dbReference type="HOGENOM" id="CLU_033546_0_0_1"/>
<gene>
    <name evidence="5" type="ORF">TRIADDRAFT_50794</name>
</gene>
<keyword evidence="2" id="KW-0545">Nucleotide biosynthesis</keyword>
<dbReference type="AlphaFoldDB" id="B3S6Z0"/>
<evidence type="ECO:0000313" key="5">
    <source>
        <dbReference type="EMBL" id="EDV21476.1"/>
    </source>
</evidence>
<dbReference type="GO" id="GO:0006015">
    <property type="term" value="P:5-phosphoribose 1-diphosphate biosynthetic process"/>
    <property type="evidence" value="ECO:0000318"/>
    <property type="project" value="GO_Central"/>
</dbReference>
<keyword evidence="6" id="KW-1185">Reference proteome</keyword>
<reference evidence="5 6" key="1">
    <citation type="journal article" date="2008" name="Nature">
        <title>The Trichoplax genome and the nature of placozoans.</title>
        <authorList>
            <person name="Srivastava M."/>
            <person name="Begovic E."/>
            <person name="Chapman J."/>
            <person name="Putnam N.H."/>
            <person name="Hellsten U."/>
            <person name="Kawashima T."/>
            <person name="Kuo A."/>
            <person name="Mitros T."/>
            <person name="Salamov A."/>
            <person name="Carpenter M.L."/>
            <person name="Signorovitch A.Y."/>
            <person name="Moreno M.A."/>
            <person name="Kamm K."/>
            <person name="Grimwood J."/>
            <person name="Schmutz J."/>
            <person name="Shapiro H."/>
            <person name="Grigoriev I.V."/>
            <person name="Buss L.W."/>
            <person name="Schierwater B."/>
            <person name="Dellaporta S.L."/>
            <person name="Rokhsar D.S."/>
        </authorList>
    </citation>
    <scope>NUCLEOTIDE SEQUENCE [LARGE SCALE GENOMIC DNA]</scope>
    <source>
        <strain evidence="5 6">Grell-BS-1999</strain>
    </source>
</reference>
<comment type="similarity">
    <text evidence="1">Belongs to the ribose-phosphate pyrophosphokinase family.</text>
</comment>
<dbReference type="FunFam" id="3.40.50.2020:FF:000031">
    <property type="entry name" value="Probable PRS4-ribose-phosphate pyrophosphokinase 3"/>
    <property type="match status" value="1"/>
</dbReference>
<dbReference type="EMBL" id="DS985253">
    <property type="protein sequence ID" value="EDV21476.1"/>
    <property type="molecule type" value="Genomic_DNA"/>
</dbReference>
<dbReference type="InterPro" id="IPR005946">
    <property type="entry name" value="Rib-P_diPkinase"/>
</dbReference>
<dbReference type="FunCoup" id="B3S6Z0">
    <property type="interactions" value="1705"/>
</dbReference>
<dbReference type="GO" id="GO:0030234">
    <property type="term" value="F:enzyme regulator activity"/>
    <property type="evidence" value="ECO:0000318"/>
    <property type="project" value="GO_Central"/>
</dbReference>
<feature type="domain" description="Ribose-phosphate pyrophosphokinase N-terminal" evidence="4">
    <location>
        <begin position="1"/>
        <end position="116"/>
    </location>
</feature>
<dbReference type="KEGG" id="tad:TRIADDRAFT_50794"/>